<accession>A0A382L3U1</accession>
<proteinExistence type="predicted"/>
<feature type="region of interest" description="Disordered" evidence="1">
    <location>
        <begin position="1"/>
        <end position="42"/>
    </location>
</feature>
<evidence type="ECO:0000256" key="1">
    <source>
        <dbReference type="SAM" id="MobiDB-lite"/>
    </source>
</evidence>
<dbReference type="AlphaFoldDB" id="A0A382L3U1"/>
<feature type="non-terminal residue" evidence="2">
    <location>
        <position position="1"/>
    </location>
</feature>
<evidence type="ECO:0000313" key="2">
    <source>
        <dbReference type="EMBL" id="SVC29561.1"/>
    </source>
</evidence>
<sequence length="78" mass="8343">MSAASQVRSEIQYFPADGGDIRTHPPRRYDMRSPATAGAGGSVAATIIRDGRQAVDTGLEKSGFELIQRSTSVSNFLD</sequence>
<feature type="compositionally biased region" description="Basic and acidic residues" evidence="1">
    <location>
        <begin position="19"/>
        <end position="31"/>
    </location>
</feature>
<feature type="non-terminal residue" evidence="2">
    <location>
        <position position="78"/>
    </location>
</feature>
<name>A0A382L3U1_9ZZZZ</name>
<protein>
    <submittedName>
        <fullName evidence="2">Uncharacterized protein</fullName>
    </submittedName>
</protein>
<organism evidence="2">
    <name type="scientific">marine metagenome</name>
    <dbReference type="NCBI Taxonomy" id="408172"/>
    <lineage>
        <taxon>unclassified sequences</taxon>
        <taxon>metagenomes</taxon>
        <taxon>ecological metagenomes</taxon>
    </lineage>
</organism>
<gene>
    <name evidence="2" type="ORF">METZ01_LOCUS282415</name>
</gene>
<reference evidence="2" key="1">
    <citation type="submission" date="2018-05" db="EMBL/GenBank/DDBJ databases">
        <authorList>
            <person name="Lanie J.A."/>
            <person name="Ng W.-L."/>
            <person name="Kazmierczak K.M."/>
            <person name="Andrzejewski T.M."/>
            <person name="Davidsen T.M."/>
            <person name="Wayne K.J."/>
            <person name="Tettelin H."/>
            <person name="Glass J.I."/>
            <person name="Rusch D."/>
            <person name="Podicherti R."/>
            <person name="Tsui H.-C.T."/>
            <person name="Winkler M.E."/>
        </authorList>
    </citation>
    <scope>NUCLEOTIDE SEQUENCE</scope>
</reference>
<dbReference type="EMBL" id="UINC01083653">
    <property type="protein sequence ID" value="SVC29561.1"/>
    <property type="molecule type" value="Genomic_DNA"/>
</dbReference>